<organism evidence="2 3">
    <name type="scientific">Massilia cavernae</name>
    <dbReference type="NCBI Taxonomy" id="2320864"/>
    <lineage>
        <taxon>Bacteria</taxon>
        <taxon>Pseudomonadati</taxon>
        <taxon>Pseudomonadota</taxon>
        <taxon>Betaproteobacteria</taxon>
        <taxon>Burkholderiales</taxon>
        <taxon>Oxalobacteraceae</taxon>
        <taxon>Telluria group</taxon>
        <taxon>Massilia</taxon>
    </lineage>
</organism>
<reference evidence="2 3" key="1">
    <citation type="submission" date="2018-09" db="EMBL/GenBank/DDBJ databases">
        <authorList>
            <person name="Zhu H."/>
        </authorList>
    </citation>
    <scope>NUCLEOTIDE SEQUENCE [LARGE SCALE GENOMIC DNA]</scope>
    <source>
        <strain evidence="2 3">K1S02-61</strain>
    </source>
</reference>
<comment type="caution">
    <text evidence="2">The sequence shown here is derived from an EMBL/GenBank/DDBJ whole genome shotgun (WGS) entry which is preliminary data.</text>
</comment>
<evidence type="ECO:0000259" key="1">
    <source>
        <dbReference type="Pfam" id="PF12146"/>
    </source>
</evidence>
<name>A0A418Y8F4_9BURK</name>
<dbReference type="EMBL" id="QYUP01000008">
    <property type="protein sequence ID" value="RJG27628.1"/>
    <property type="molecule type" value="Genomic_DNA"/>
</dbReference>
<evidence type="ECO:0000313" key="2">
    <source>
        <dbReference type="EMBL" id="RJG27628.1"/>
    </source>
</evidence>
<dbReference type="InterPro" id="IPR029058">
    <property type="entry name" value="AB_hydrolase_fold"/>
</dbReference>
<dbReference type="GO" id="GO:0016787">
    <property type="term" value="F:hydrolase activity"/>
    <property type="evidence" value="ECO:0007669"/>
    <property type="project" value="UniProtKB-KW"/>
</dbReference>
<accession>A0A418Y8F4</accession>
<dbReference type="Gene3D" id="3.40.50.1820">
    <property type="entry name" value="alpha/beta hydrolase"/>
    <property type="match status" value="1"/>
</dbReference>
<dbReference type="AlphaFoldDB" id="A0A418Y8F4"/>
<dbReference type="Pfam" id="PF12146">
    <property type="entry name" value="Hydrolase_4"/>
    <property type="match status" value="1"/>
</dbReference>
<dbReference type="NCBIfam" id="TIGR03100">
    <property type="entry name" value="hydr1_PEP"/>
    <property type="match status" value="1"/>
</dbReference>
<gene>
    <name evidence="2" type="ORF">D3872_00585</name>
</gene>
<feature type="domain" description="Serine aminopeptidase S33" evidence="1">
    <location>
        <begin position="69"/>
        <end position="159"/>
    </location>
</feature>
<dbReference type="SUPFAM" id="SSF53474">
    <property type="entry name" value="alpha/beta-Hydrolases"/>
    <property type="match status" value="1"/>
</dbReference>
<protein>
    <submittedName>
        <fullName evidence="2">Hydrolase 1, exosortase A system-associated</fullName>
    </submittedName>
</protein>
<dbReference type="InterPro" id="IPR017531">
    <property type="entry name" value="Hydrolase-1_PEP"/>
</dbReference>
<proteinExistence type="predicted"/>
<sequence>MPGAAGRHRHRVRRGAAMNFDQRALRFCCAGSWLVGIVDVPERPIERGLLVVTDTAQYRVGGHRQFTLLSRTLAGRGIPVMRFDHRGCGDSEGEPRAFNAIGEDIRTAIGEFFMQMPELKEIVIWGLGHAAAAAVLYAHLDPCVRGLVLLNPNAGVPEPEPRTGGRQQYIGRLGELAFWKKAPRGDGAVPVADSLASFTGQALVVTGGGDGSTSDFIRLAGKHVLKYRHVEIPHAGHTFASREWRDEVARLTAHWVVTW</sequence>
<dbReference type="Proteomes" id="UP000284006">
    <property type="component" value="Unassembled WGS sequence"/>
</dbReference>
<dbReference type="OrthoDB" id="5379975at2"/>
<keyword evidence="3" id="KW-1185">Reference proteome</keyword>
<evidence type="ECO:0000313" key="3">
    <source>
        <dbReference type="Proteomes" id="UP000284006"/>
    </source>
</evidence>
<keyword evidence="2" id="KW-0378">Hydrolase</keyword>
<dbReference type="InterPro" id="IPR022742">
    <property type="entry name" value="Hydrolase_4"/>
</dbReference>